<dbReference type="Proteomes" id="UP000035068">
    <property type="component" value="Unassembled WGS sequence"/>
</dbReference>
<dbReference type="EMBL" id="JWJD01000003">
    <property type="protein sequence ID" value="KIH76396.1"/>
    <property type="molecule type" value="Genomic_DNA"/>
</dbReference>
<organism evidence="1 2">
    <name type="scientific">Geoalkalibacter ferrihydriticus DSM 17813</name>
    <dbReference type="NCBI Taxonomy" id="1121915"/>
    <lineage>
        <taxon>Bacteria</taxon>
        <taxon>Pseudomonadati</taxon>
        <taxon>Thermodesulfobacteriota</taxon>
        <taxon>Desulfuromonadia</taxon>
        <taxon>Desulfuromonadales</taxon>
        <taxon>Geoalkalibacteraceae</taxon>
        <taxon>Geoalkalibacter</taxon>
    </lineage>
</organism>
<evidence type="ECO:0000313" key="1">
    <source>
        <dbReference type="EMBL" id="KIH76396.1"/>
    </source>
</evidence>
<keyword evidence="2" id="KW-1185">Reference proteome</keyword>
<name>A0A0C2HHC6_9BACT</name>
<dbReference type="RefSeq" id="WP_040098850.1">
    <property type="nucleotide sequence ID" value="NZ_JWJD01000003.1"/>
</dbReference>
<reference evidence="1 2" key="1">
    <citation type="submission" date="2014-12" db="EMBL/GenBank/DDBJ databases">
        <title>Genomes of Geoalkalibacter ferrihydriticus and Geoalkalibacter subterraneus, two haloalkaliphilic metal-reducing members of the Geobacteraceae.</title>
        <authorList>
            <person name="Badalamenti J.P."/>
            <person name="Torres C.I."/>
            <person name="Krajmalnik-Brown R."/>
            <person name="Bond D.R."/>
        </authorList>
    </citation>
    <scope>NUCLEOTIDE SEQUENCE [LARGE SCALE GENOMIC DNA]</scope>
    <source>
        <strain evidence="1 2">DSM 17813</strain>
    </source>
</reference>
<proteinExistence type="predicted"/>
<gene>
    <name evidence="1" type="ORF">GFER_09160</name>
</gene>
<evidence type="ECO:0008006" key="3">
    <source>
        <dbReference type="Google" id="ProtNLM"/>
    </source>
</evidence>
<evidence type="ECO:0000313" key="2">
    <source>
        <dbReference type="Proteomes" id="UP000035068"/>
    </source>
</evidence>
<accession>A0A0C2HHC6</accession>
<sequence>MDSQPKSKAESHIEEIMRQVEPGSERYAALDSAKRFKSSWVELGERLAGVRNRGLYREWGYKDFDDYCSKEVRLRKATADKLLLAYHFMEKNEPQLLARKQDLQPLPDFRSVDLLRQAREEKNFSEEDYGELRKAVVEEERSHPTVLKRFKETAAANDPAPEDPALHYRACLQAARRLEIALRSLQEDPEEKASQLPELIAWLEKSLENLQKATPEG</sequence>
<dbReference type="AlphaFoldDB" id="A0A0C2HHC6"/>
<protein>
    <recommendedName>
        <fullName evidence="3">DUF3102 domain-containing protein</fullName>
    </recommendedName>
</protein>
<comment type="caution">
    <text evidence="1">The sequence shown here is derived from an EMBL/GenBank/DDBJ whole genome shotgun (WGS) entry which is preliminary data.</text>
</comment>